<evidence type="ECO:0000259" key="2">
    <source>
        <dbReference type="Pfam" id="PF03468"/>
    </source>
</evidence>
<feature type="compositionally biased region" description="Basic and acidic residues" evidence="1">
    <location>
        <begin position="471"/>
        <end position="489"/>
    </location>
</feature>
<proteinExistence type="predicted"/>
<dbReference type="Proteomes" id="UP000479710">
    <property type="component" value="Unassembled WGS sequence"/>
</dbReference>
<dbReference type="PANTHER" id="PTHR46619">
    <property type="entry name" value="RNA RECOGNITION MOTIF XS DOMAIN PROTEIN-RELATED"/>
    <property type="match status" value="1"/>
</dbReference>
<dbReference type="GO" id="GO:0031047">
    <property type="term" value="P:regulatory ncRNA-mediated gene silencing"/>
    <property type="evidence" value="ECO:0007669"/>
    <property type="project" value="InterPro"/>
</dbReference>
<feature type="compositionally biased region" description="Pro residues" evidence="1">
    <location>
        <begin position="177"/>
        <end position="187"/>
    </location>
</feature>
<sequence>MLSGLRSEELQVSKLKSQSHSPNSQIPNSVAMKNPNPPPPKPSSSAKPPPAAAMASRKSRWGPPPPAGEKGAASTSARTPTPTPASDSRRHPGPHPGAGPAARNPASPAAAFRPPQPQPRVETPPPSSYGFHNLDRRTMLLADGSVRTYFALPPDYPFEPTPLPPLPHLPRGAGPDIWPPHHPPPPQQLAQHDAKRKHLADPDEGFHNRHPKQPRFEAPHHPQQLPPYAGVDRHALRRAFLKYAKMVNESAAQRRSYLEGGRVPCLACGRSSKDFADVHGLVMHAYNPPNADSFVDHLGLHKALCVLMGWDYTKVPENSKAYQSLLPDLVQASREDLIIWPPTVIIRNTATGRKKDGRSEGLGNKEMDKKISELGFAGGKSKSLYGKEGHLGLTLIKFANSPAGLKEAERLADFLERQDRGRIGWLRAQANQSVDSDNSPLLVEMDNRTGEKKRILYGYLAISSNMDELDSDSRKRASLKSKREFDPSD</sequence>
<feature type="compositionally biased region" description="Basic and acidic residues" evidence="1">
    <location>
        <begin position="1"/>
        <end position="11"/>
    </location>
</feature>
<organism evidence="3 4">
    <name type="scientific">Oryza meyeriana var. granulata</name>
    <dbReference type="NCBI Taxonomy" id="110450"/>
    <lineage>
        <taxon>Eukaryota</taxon>
        <taxon>Viridiplantae</taxon>
        <taxon>Streptophyta</taxon>
        <taxon>Embryophyta</taxon>
        <taxon>Tracheophyta</taxon>
        <taxon>Spermatophyta</taxon>
        <taxon>Magnoliopsida</taxon>
        <taxon>Liliopsida</taxon>
        <taxon>Poales</taxon>
        <taxon>Poaceae</taxon>
        <taxon>BOP clade</taxon>
        <taxon>Oryzoideae</taxon>
        <taxon>Oryzeae</taxon>
        <taxon>Oryzinae</taxon>
        <taxon>Oryza</taxon>
        <taxon>Oryza meyeriana</taxon>
    </lineage>
</organism>
<feature type="compositionally biased region" description="Pro residues" evidence="1">
    <location>
        <begin position="35"/>
        <end position="51"/>
    </location>
</feature>
<dbReference type="Gene3D" id="3.30.70.2890">
    <property type="entry name" value="XS domain"/>
    <property type="match status" value="1"/>
</dbReference>
<feature type="domain" description="XS" evidence="2">
    <location>
        <begin position="335"/>
        <end position="466"/>
    </location>
</feature>
<keyword evidence="4" id="KW-1185">Reference proteome</keyword>
<feature type="compositionally biased region" description="Pro residues" evidence="1">
    <location>
        <begin position="114"/>
        <end position="127"/>
    </location>
</feature>
<evidence type="ECO:0000313" key="3">
    <source>
        <dbReference type="EMBL" id="KAF0914599.1"/>
    </source>
</evidence>
<protein>
    <recommendedName>
        <fullName evidence="2">XS domain-containing protein</fullName>
    </recommendedName>
</protein>
<feature type="region of interest" description="Disordered" evidence="1">
    <location>
        <begin position="1"/>
        <end position="132"/>
    </location>
</feature>
<dbReference type="InterPro" id="IPR005380">
    <property type="entry name" value="XS_domain"/>
</dbReference>
<feature type="compositionally biased region" description="Low complexity" evidence="1">
    <location>
        <begin position="98"/>
        <end position="113"/>
    </location>
</feature>
<name>A0A6G1DQ59_9ORYZ</name>
<accession>A0A6G1DQ59</accession>
<reference evidence="3 4" key="1">
    <citation type="submission" date="2019-11" db="EMBL/GenBank/DDBJ databases">
        <title>Whole genome sequence of Oryza granulata.</title>
        <authorList>
            <person name="Li W."/>
        </authorList>
    </citation>
    <scope>NUCLEOTIDE SEQUENCE [LARGE SCALE GENOMIC DNA]</scope>
    <source>
        <strain evidence="4">cv. Menghai</strain>
        <tissue evidence="3">Leaf</tissue>
    </source>
</reference>
<dbReference type="InterPro" id="IPR038588">
    <property type="entry name" value="XS_domain_sf"/>
</dbReference>
<evidence type="ECO:0000256" key="1">
    <source>
        <dbReference type="SAM" id="MobiDB-lite"/>
    </source>
</evidence>
<feature type="region of interest" description="Disordered" evidence="1">
    <location>
        <begin position="467"/>
        <end position="489"/>
    </location>
</feature>
<dbReference type="EMBL" id="SPHZ02000006">
    <property type="protein sequence ID" value="KAF0914599.1"/>
    <property type="molecule type" value="Genomic_DNA"/>
</dbReference>
<comment type="caution">
    <text evidence="3">The sequence shown here is derived from an EMBL/GenBank/DDBJ whole genome shotgun (WGS) entry which is preliminary data.</text>
</comment>
<gene>
    <name evidence="3" type="ORF">E2562_030671</name>
</gene>
<dbReference type="PANTHER" id="PTHR46619:SF3">
    <property type="entry name" value="RNA RECOGNITION MOTIF XS DOMAIN PROTEIN"/>
    <property type="match status" value="1"/>
</dbReference>
<evidence type="ECO:0000313" key="4">
    <source>
        <dbReference type="Proteomes" id="UP000479710"/>
    </source>
</evidence>
<dbReference type="AlphaFoldDB" id="A0A6G1DQ59"/>
<feature type="compositionally biased region" description="Polar residues" evidence="1">
    <location>
        <begin position="14"/>
        <end position="28"/>
    </location>
</feature>
<feature type="compositionally biased region" description="Low complexity" evidence="1">
    <location>
        <begin position="68"/>
        <end position="86"/>
    </location>
</feature>
<dbReference type="Pfam" id="PF03468">
    <property type="entry name" value="XS"/>
    <property type="match status" value="1"/>
</dbReference>
<dbReference type="OrthoDB" id="1915348at2759"/>
<feature type="region of interest" description="Disordered" evidence="1">
    <location>
        <begin position="162"/>
        <end position="223"/>
    </location>
</feature>